<dbReference type="RefSeq" id="XP_013284565.1">
    <property type="nucleotide sequence ID" value="XM_013429111.1"/>
</dbReference>
<evidence type="ECO:0008006" key="4">
    <source>
        <dbReference type="Google" id="ProtNLM"/>
    </source>
</evidence>
<feature type="region of interest" description="Disordered" evidence="1">
    <location>
        <begin position="24"/>
        <end position="315"/>
    </location>
</feature>
<dbReference type="Proteomes" id="UP000053029">
    <property type="component" value="Unassembled WGS sequence"/>
</dbReference>
<feature type="compositionally biased region" description="Basic residues" evidence="1">
    <location>
        <begin position="213"/>
        <end position="225"/>
    </location>
</feature>
<reference evidence="2 3" key="1">
    <citation type="submission" date="2015-01" db="EMBL/GenBank/DDBJ databases">
        <title>The Genome Sequence of Fonsecaea pedrosoi CBS 271.37.</title>
        <authorList>
            <consortium name="The Broad Institute Genomics Platform"/>
            <person name="Cuomo C."/>
            <person name="de Hoog S."/>
            <person name="Gorbushina A."/>
            <person name="Stielow B."/>
            <person name="Teixiera M."/>
            <person name="Abouelleil A."/>
            <person name="Chapman S.B."/>
            <person name="Priest M."/>
            <person name="Young S.K."/>
            <person name="Wortman J."/>
            <person name="Nusbaum C."/>
            <person name="Birren B."/>
        </authorList>
    </citation>
    <scope>NUCLEOTIDE SEQUENCE [LARGE SCALE GENOMIC DNA]</scope>
    <source>
        <strain evidence="2 3">CBS 271.37</strain>
    </source>
</reference>
<dbReference type="OrthoDB" id="2159131at2759"/>
<evidence type="ECO:0000256" key="1">
    <source>
        <dbReference type="SAM" id="MobiDB-lite"/>
    </source>
</evidence>
<feature type="compositionally biased region" description="Basic and acidic residues" evidence="1">
    <location>
        <begin position="150"/>
        <end position="168"/>
    </location>
</feature>
<dbReference type="InterPro" id="IPR039875">
    <property type="entry name" value="LENG1-like"/>
</dbReference>
<dbReference type="GeneID" id="25306863"/>
<dbReference type="PANTHER" id="PTHR22093">
    <property type="entry name" value="LEUKOCYTE RECEPTOR CLUSTER LRC MEMBER 1"/>
    <property type="match status" value="1"/>
</dbReference>
<dbReference type="PANTHER" id="PTHR22093:SF0">
    <property type="entry name" value="LEUKOCYTE RECEPTOR CLUSTER MEMBER 1"/>
    <property type="match status" value="1"/>
</dbReference>
<evidence type="ECO:0000313" key="2">
    <source>
        <dbReference type="EMBL" id="KIW80757.1"/>
    </source>
</evidence>
<accession>A0A0D2F264</accession>
<gene>
    <name evidence="2" type="ORF">Z517_07373</name>
</gene>
<dbReference type="STRING" id="1442368.A0A0D2F264"/>
<feature type="compositionally biased region" description="Basic residues" evidence="1">
    <location>
        <begin position="258"/>
        <end position="278"/>
    </location>
</feature>
<keyword evidence="3" id="KW-1185">Reference proteome</keyword>
<feature type="compositionally biased region" description="Basic and acidic residues" evidence="1">
    <location>
        <begin position="24"/>
        <end position="49"/>
    </location>
</feature>
<sequence>MPLHLLHKKSWNVYSPANIERVKRDEAKARDQAAEQEKNDLRREADDRLSILQQQGKGKSRTLKRKLPGEDDTDRDIRLALENTSKSTNKPKQDHTSLVDVNGHISLVPAPEKRSHADQEQRKDPYTVYLSDAVNGRDGPKDTWYTSIQPEREKWGDEDPRKQERELTRLNANDPLAAMKRGVKALRENERQRQEWMKERERDLAEVRGTKRNERHHRKRKRRTAHDKDDLESLEEFNLDEGYTKAEVSARHQERRSEHRHRRRHEHHRHRRHHRHGRQKEDYQSTDEDLDHRKEHEHQGRAVADRFGGKGAETT</sequence>
<feature type="compositionally biased region" description="Basic and acidic residues" evidence="1">
    <location>
        <begin position="290"/>
        <end position="308"/>
    </location>
</feature>
<feature type="compositionally biased region" description="Basic and acidic residues" evidence="1">
    <location>
        <begin position="111"/>
        <end position="125"/>
    </location>
</feature>
<feature type="compositionally biased region" description="Basic and acidic residues" evidence="1">
    <location>
        <begin position="242"/>
        <end position="257"/>
    </location>
</feature>
<protein>
    <recommendedName>
        <fullName evidence="4">CBF1-interacting co-repressor CIR N-terminal domain-containing protein</fullName>
    </recommendedName>
</protein>
<feature type="compositionally biased region" description="Basic and acidic residues" evidence="1">
    <location>
        <begin position="185"/>
        <end position="212"/>
    </location>
</feature>
<evidence type="ECO:0000313" key="3">
    <source>
        <dbReference type="Proteomes" id="UP000053029"/>
    </source>
</evidence>
<proteinExistence type="predicted"/>
<dbReference type="VEuPathDB" id="FungiDB:Z517_07373"/>
<dbReference type="AlphaFoldDB" id="A0A0D2F264"/>
<organism evidence="2 3">
    <name type="scientific">Fonsecaea pedrosoi CBS 271.37</name>
    <dbReference type="NCBI Taxonomy" id="1442368"/>
    <lineage>
        <taxon>Eukaryota</taxon>
        <taxon>Fungi</taxon>
        <taxon>Dikarya</taxon>
        <taxon>Ascomycota</taxon>
        <taxon>Pezizomycotina</taxon>
        <taxon>Eurotiomycetes</taxon>
        <taxon>Chaetothyriomycetidae</taxon>
        <taxon>Chaetothyriales</taxon>
        <taxon>Herpotrichiellaceae</taxon>
        <taxon>Fonsecaea</taxon>
    </lineage>
</organism>
<dbReference type="HOGENOM" id="CLU_047019_0_1_1"/>
<name>A0A0D2F264_9EURO</name>
<dbReference type="EMBL" id="KN846972">
    <property type="protein sequence ID" value="KIW80757.1"/>
    <property type="molecule type" value="Genomic_DNA"/>
</dbReference>